<dbReference type="Pfam" id="PF13290">
    <property type="entry name" value="CHB_HEX_C_1"/>
    <property type="match status" value="1"/>
</dbReference>
<evidence type="ECO:0000259" key="1">
    <source>
        <dbReference type="Pfam" id="PF13290"/>
    </source>
</evidence>
<comment type="caution">
    <text evidence="2">The sequence shown here is derived from an EMBL/GenBank/DDBJ whole genome shotgun (WGS) entry which is preliminary data.</text>
</comment>
<organism evidence="2 3">
    <name type="scientific">Geomesophilobacter sediminis</name>
    <dbReference type="NCBI Taxonomy" id="2798584"/>
    <lineage>
        <taxon>Bacteria</taxon>
        <taxon>Pseudomonadati</taxon>
        <taxon>Thermodesulfobacteriota</taxon>
        <taxon>Desulfuromonadia</taxon>
        <taxon>Geobacterales</taxon>
        <taxon>Geobacteraceae</taxon>
        <taxon>Geomesophilobacter</taxon>
    </lineage>
</organism>
<dbReference type="AlphaFoldDB" id="A0A8J7M2Q9"/>
<reference evidence="2" key="1">
    <citation type="submission" date="2020-12" db="EMBL/GenBank/DDBJ databases">
        <title>Geomonas sp. Red875, isolated from river sediment.</title>
        <authorList>
            <person name="Xu Z."/>
            <person name="Zhang Z."/>
            <person name="Masuda Y."/>
            <person name="Itoh H."/>
            <person name="Senoo K."/>
        </authorList>
    </citation>
    <scope>NUCLEOTIDE SEQUENCE</scope>
    <source>
        <strain evidence="2">Red875</strain>
    </source>
</reference>
<dbReference type="InterPro" id="IPR059177">
    <property type="entry name" value="GH29D-like_dom"/>
</dbReference>
<sequence>MQFSNDGAVYTAEEPYAATKVWTLTPGDGPKTVYVRFRDASIGGGTLYDPVTASVVVDTVTPITTASPVPGEYASGPVAVTLTANEAGTIYYTTDGTTPTQASAVYTGPISVTANTTIQYFSVDQAGNVEGVKSGTWTLHTADMVMSVKINNGATTTASNVVTLTLAATDPQGVSTMQFSSDGVNYSTEEPYATTKQWTLSPGEGPKTIYVRFRDATLGGGHLYFPVTASITYGAKDGLLPGTTSYLQSALRALQIAKGQVTPGPLDLAHADVAPSVNGVPQPDGQIDLLDVYVLLRRAVGLFPL</sequence>
<feature type="domain" description="GH29D-like beta-sandwich" evidence="1">
    <location>
        <begin position="69"/>
        <end position="133"/>
    </location>
</feature>
<evidence type="ECO:0000313" key="3">
    <source>
        <dbReference type="Proteomes" id="UP000636888"/>
    </source>
</evidence>
<dbReference type="EMBL" id="JAEMHM010000027">
    <property type="protein sequence ID" value="MBJ6727650.1"/>
    <property type="molecule type" value="Genomic_DNA"/>
</dbReference>
<evidence type="ECO:0000313" key="2">
    <source>
        <dbReference type="EMBL" id="MBJ6727650.1"/>
    </source>
</evidence>
<protein>
    <submittedName>
        <fullName evidence="2">Chitobiase/beta-hexosaminidase C-terminal domain-containing protein</fullName>
    </submittedName>
</protein>
<dbReference type="Proteomes" id="UP000636888">
    <property type="component" value="Unassembled WGS sequence"/>
</dbReference>
<proteinExistence type="predicted"/>
<name>A0A8J7M2Q9_9BACT</name>
<keyword evidence="3" id="KW-1185">Reference proteome</keyword>
<accession>A0A8J7M2Q9</accession>
<gene>
    <name evidence="2" type="ORF">JFN93_23285</name>
</gene>